<feature type="transmembrane region" description="Helical" evidence="1">
    <location>
        <begin position="225"/>
        <end position="245"/>
    </location>
</feature>
<keyword evidence="2" id="KW-0732">Signal</keyword>
<dbReference type="KEGG" id="acae:HYG86_10465"/>
<proteinExistence type="predicted"/>
<keyword evidence="1" id="KW-0812">Transmembrane</keyword>
<protein>
    <submittedName>
        <fullName evidence="3">YibE/F family protein</fullName>
    </submittedName>
</protein>
<keyword evidence="4" id="KW-1185">Reference proteome</keyword>
<feature type="signal peptide" evidence="2">
    <location>
        <begin position="1"/>
        <end position="23"/>
    </location>
</feature>
<feature type="chain" id="PRO_5039510990" evidence="2">
    <location>
        <begin position="24"/>
        <end position="401"/>
    </location>
</feature>
<gene>
    <name evidence="3" type="ORF">HYG86_10465</name>
</gene>
<dbReference type="RefSeq" id="WP_213165520.1">
    <property type="nucleotide sequence ID" value="NZ_CP058559.1"/>
</dbReference>
<accession>A0A7G9W8Z2</accession>
<dbReference type="EMBL" id="CP058559">
    <property type="protein sequence ID" value="QNO15154.1"/>
    <property type="molecule type" value="Genomic_DNA"/>
</dbReference>
<dbReference type="InterPro" id="IPR012507">
    <property type="entry name" value="YibE_F"/>
</dbReference>
<feature type="transmembrane region" description="Helical" evidence="1">
    <location>
        <begin position="172"/>
        <end position="193"/>
    </location>
</feature>
<name>A0A7G9W8Z2_ALKCA</name>
<sequence>MKQFKIGIFVILLILICSISVFAVGLPGDEDLDDELDFNDEAPFTQDIEQNSDDFQDLPAITLKGTVTHVGPFEPAPEEDFFFKGREEITVVVTSRGDYYGREFQIENVFMGHPLYDLELREGQRVVLYAEIDNGEIATIGIQGYARDYYIYILLGIFVAVLLLIGGKKGLLALVTLVLMGVVIVFALLPLVLRGYNPLMLAIVFSSLIAVVTLFIVGGFNNKSLAAICGVIGGLIFAGILAVIFGNSAYLTGFSSEEAQMLTFIDEAQSIDIRGLLFAGIIIGTLGAVLDVGMSVASSMFELKKSVPNIKPMDLFNTGMNIGRDIMGTMVNTLILAYTGGALPLLLIFRAYEIPYEQIINMDLIATEVVRSLVGSLGLMTAIPLTVLFFVLFTKRHEQKG</sequence>
<reference evidence="3 4" key="1">
    <citation type="submission" date="2020-07" db="EMBL/GenBank/DDBJ databases">
        <title>Alkalicella. sp. LB2 genome.</title>
        <authorList>
            <person name="Postec A."/>
            <person name="Quemeneur M."/>
        </authorList>
    </citation>
    <scope>NUCLEOTIDE SEQUENCE [LARGE SCALE GENOMIC DNA]</scope>
    <source>
        <strain evidence="3 4">LB2</strain>
    </source>
</reference>
<feature type="transmembrane region" description="Helical" evidence="1">
    <location>
        <begin position="276"/>
        <end position="297"/>
    </location>
</feature>
<keyword evidence="1" id="KW-1133">Transmembrane helix</keyword>
<dbReference type="Pfam" id="PF07907">
    <property type="entry name" value="YibE_F"/>
    <property type="match status" value="1"/>
</dbReference>
<evidence type="ECO:0000313" key="3">
    <source>
        <dbReference type="EMBL" id="QNO15154.1"/>
    </source>
</evidence>
<keyword evidence="1" id="KW-0472">Membrane</keyword>
<evidence type="ECO:0000256" key="1">
    <source>
        <dbReference type="SAM" id="Phobius"/>
    </source>
</evidence>
<evidence type="ECO:0000313" key="4">
    <source>
        <dbReference type="Proteomes" id="UP000516160"/>
    </source>
</evidence>
<dbReference type="PANTHER" id="PTHR41771:SF1">
    <property type="entry name" value="MEMBRANE PROTEIN"/>
    <property type="match status" value="1"/>
</dbReference>
<dbReference type="PANTHER" id="PTHR41771">
    <property type="entry name" value="MEMBRANE PROTEIN-RELATED"/>
    <property type="match status" value="1"/>
</dbReference>
<feature type="transmembrane region" description="Helical" evidence="1">
    <location>
        <begin position="149"/>
        <end position="165"/>
    </location>
</feature>
<dbReference type="AlphaFoldDB" id="A0A7G9W8Z2"/>
<feature type="transmembrane region" description="Helical" evidence="1">
    <location>
        <begin position="372"/>
        <end position="393"/>
    </location>
</feature>
<evidence type="ECO:0000256" key="2">
    <source>
        <dbReference type="SAM" id="SignalP"/>
    </source>
</evidence>
<feature type="transmembrane region" description="Helical" evidence="1">
    <location>
        <begin position="199"/>
        <end position="218"/>
    </location>
</feature>
<dbReference type="Proteomes" id="UP000516160">
    <property type="component" value="Chromosome"/>
</dbReference>
<feature type="transmembrane region" description="Helical" evidence="1">
    <location>
        <begin position="330"/>
        <end position="352"/>
    </location>
</feature>
<organism evidence="3 4">
    <name type="scientific">Alkalicella caledoniensis</name>
    <dbReference type="NCBI Taxonomy" id="2731377"/>
    <lineage>
        <taxon>Bacteria</taxon>
        <taxon>Bacillati</taxon>
        <taxon>Bacillota</taxon>
        <taxon>Clostridia</taxon>
        <taxon>Eubacteriales</taxon>
        <taxon>Proteinivoracaceae</taxon>
        <taxon>Alkalicella</taxon>
    </lineage>
</organism>